<dbReference type="KEGG" id="svu:B1H20_15200"/>
<reference evidence="1 2" key="1">
    <citation type="submission" date="2017-03" db="EMBL/GenBank/DDBJ databases">
        <title>Complete Genome Sequence of a natural compounds producer, Streptomyces violaceus S21.</title>
        <authorList>
            <person name="Zhong C."/>
            <person name="Zhao Z."/>
            <person name="Fu J."/>
            <person name="Zong G."/>
            <person name="Qin R."/>
            <person name="Cao G."/>
        </authorList>
    </citation>
    <scope>NUCLEOTIDE SEQUENCE [LARGE SCALE GENOMIC DNA]</scope>
    <source>
        <strain evidence="1 2">S21</strain>
    </source>
</reference>
<proteinExistence type="predicted"/>
<accession>A0A1V0UBG6</accession>
<sequence length="172" mass="18706">MEQPVIPCALRYGDAQGVSFRRVPWTVTSMELLTEHRPVNGPVVYGFLRLAGVSAARQTALQASLTEYCRIHELQLSGVFKDKLATTEPSSTAFTGLLDAVALPDVYGVIAPALSHLGPKHLAAERTRLIEAAGARLLLARRPRIGPGHVPRQQTAHRRFPAPLLLLLSTES</sequence>
<dbReference type="AlphaFoldDB" id="A0A1V0UBG6"/>
<organism evidence="1 2">
    <name type="scientific">Streptomyces violaceoruber</name>
    <dbReference type="NCBI Taxonomy" id="1935"/>
    <lineage>
        <taxon>Bacteria</taxon>
        <taxon>Bacillati</taxon>
        <taxon>Actinomycetota</taxon>
        <taxon>Actinomycetes</taxon>
        <taxon>Kitasatosporales</taxon>
        <taxon>Streptomycetaceae</taxon>
        <taxon>Streptomyces</taxon>
        <taxon>Streptomyces violaceoruber group</taxon>
    </lineage>
</organism>
<evidence type="ECO:0000313" key="1">
    <source>
        <dbReference type="EMBL" id="ARF62593.1"/>
    </source>
</evidence>
<evidence type="ECO:0000313" key="2">
    <source>
        <dbReference type="Proteomes" id="UP000192445"/>
    </source>
</evidence>
<dbReference type="OrthoDB" id="3695289at2"/>
<dbReference type="Proteomes" id="UP000192445">
    <property type="component" value="Chromosome"/>
</dbReference>
<dbReference type="STRING" id="1935.B1H20_15200"/>
<evidence type="ECO:0008006" key="3">
    <source>
        <dbReference type="Google" id="ProtNLM"/>
    </source>
</evidence>
<gene>
    <name evidence="1" type="ORF">B1H20_15200</name>
</gene>
<dbReference type="EMBL" id="CP020570">
    <property type="protein sequence ID" value="ARF62593.1"/>
    <property type="molecule type" value="Genomic_DNA"/>
</dbReference>
<protein>
    <recommendedName>
        <fullName evidence="3">Resolvase/invertase-type recombinase catalytic domain-containing protein</fullName>
    </recommendedName>
</protein>
<name>A0A1V0UBG6_STRVN</name>